<evidence type="ECO:0000313" key="2">
    <source>
        <dbReference type="EMBL" id="QJB46219.1"/>
    </source>
</evidence>
<evidence type="ECO:0000313" key="3">
    <source>
        <dbReference type="Proteomes" id="UP000502433"/>
    </source>
</evidence>
<keyword evidence="1" id="KW-0472">Membrane</keyword>
<accession>A0A6H2C5I1</accession>
<dbReference type="Proteomes" id="UP000502433">
    <property type="component" value="Chromosome"/>
</dbReference>
<keyword evidence="1" id="KW-1133">Transmembrane helix</keyword>
<organism evidence="2 3">
    <name type="scientific">Dolichospermum flos-aquae CCAP 1403/13F</name>
    <dbReference type="NCBI Taxonomy" id="315271"/>
    <lineage>
        <taxon>Bacteria</taxon>
        <taxon>Bacillati</taxon>
        <taxon>Cyanobacteriota</taxon>
        <taxon>Cyanophyceae</taxon>
        <taxon>Nostocales</taxon>
        <taxon>Aphanizomenonaceae</taxon>
        <taxon>Dolichospermum</taxon>
    </lineage>
</organism>
<dbReference type="KEGG" id="dfs:HGD76_20595"/>
<feature type="transmembrane region" description="Helical" evidence="1">
    <location>
        <begin position="7"/>
        <end position="27"/>
    </location>
</feature>
<evidence type="ECO:0000256" key="1">
    <source>
        <dbReference type="SAM" id="Phobius"/>
    </source>
</evidence>
<reference evidence="2 3" key="2">
    <citation type="submission" date="2020-04" db="EMBL/GenBank/DDBJ databases">
        <authorList>
            <person name="Fomenkov A."/>
            <person name="Anton B.P."/>
            <person name="Roberts R.J."/>
        </authorList>
    </citation>
    <scope>NUCLEOTIDE SEQUENCE [LARGE SCALE GENOMIC DNA]</scope>
    <source>
        <strain evidence="2 3">CCAP 1403/13f</strain>
    </source>
</reference>
<dbReference type="AlphaFoldDB" id="A0A6H2C5I1"/>
<name>A0A6H2C5I1_DOLFA</name>
<keyword evidence="1" id="KW-0812">Transmembrane</keyword>
<protein>
    <submittedName>
        <fullName evidence="2">Uncharacterized protein</fullName>
    </submittedName>
</protein>
<dbReference type="RefSeq" id="WP_168696874.1">
    <property type="nucleotide sequence ID" value="NZ_CP051206.1"/>
</dbReference>
<reference evidence="2 3" key="1">
    <citation type="submission" date="2020-04" db="EMBL/GenBank/DDBJ databases">
        <title>Genome-Wide Identification of 5-Methylcytosine Sites in Bacterial Genomes By High-Throughput Sequencing of MspJI Restriction Fragments.</title>
        <authorList>
            <person name="Wu V."/>
        </authorList>
    </citation>
    <scope>NUCLEOTIDE SEQUENCE [LARGE SCALE GENOMIC DNA]</scope>
    <source>
        <strain evidence="2 3">CCAP 1403/13f</strain>
    </source>
</reference>
<sequence length="134" mass="14387">MKRPFLLVHKIIVATIAGISFASILVVEPTLADTNQPFGSLESDTLGQQGYRSSNPLSGNGSGFDMMNMIHQANFGTIQWNADEQNQQLDLAAATFKAAQQKLLQPQLKQNPGSSAIIPGQNLLPLQILPSSGK</sequence>
<gene>
    <name evidence="2" type="ORF">HGD76_20595</name>
</gene>
<proteinExistence type="predicted"/>
<dbReference type="EMBL" id="CP051206">
    <property type="protein sequence ID" value="QJB46219.1"/>
    <property type="molecule type" value="Genomic_DNA"/>
</dbReference>